<dbReference type="SUPFAM" id="SSF82153">
    <property type="entry name" value="FAS1 domain"/>
    <property type="match status" value="3"/>
</dbReference>
<keyword evidence="1" id="KW-1133">Transmembrane helix</keyword>
<dbReference type="InterPro" id="IPR050904">
    <property type="entry name" value="Adhesion/Biosynth-related"/>
</dbReference>
<reference evidence="3" key="1">
    <citation type="submission" date="2022-04" db="EMBL/GenBank/DDBJ databases">
        <authorList>
            <person name="Xu L."/>
            <person name="Lv Z."/>
        </authorList>
    </citation>
    <scope>NUCLEOTIDE SEQUENCE</scope>
    <source>
        <strain evidence="3">LV_2022a</strain>
    </source>
</reference>
<keyword evidence="1" id="KW-0812">Transmembrane</keyword>
<dbReference type="PANTHER" id="PTHR10900">
    <property type="entry name" value="PERIOSTIN-RELATED"/>
    <property type="match status" value="1"/>
</dbReference>
<dbReference type="GO" id="GO:0050839">
    <property type="term" value="F:cell adhesion molecule binding"/>
    <property type="evidence" value="ECO:0007669"/>
    <property type="project" value="TreeGrafter"/>
</dbReference>
<sequence length="780" mass="89744">MPIYSNQQKNNIQCDNMTSSNSLYTLLFSYSLICILNYHLSSITVIGQSIKFGKISDKVNYANPDQAGYHHCAFWRLSDGQSIIASCTPFTLQRCGKKLEFDYKCCAGYEKIGKLSYTFRDFKKDECALQISPYELCIESIRNQSDVYPFAEKMKTLSEFNTKNPDKPYTIFAPSTRNAEKYNDFTNSAEHIVPGRFYLKDLKSGLQLNTLDPKRKLYVTRELHGTVSVDCVELVDADMECNSGIIHTIRYPLTATQKLDRSSILSLLESNPETQSFAKDLSAALKNNLKNINSGHRYTVIVPSQKSWELLRQKYSSEQLQRIAANHVILNQHCSGHLIQSLENYKSLLGEKLEFICETDSTGKEKHYVRTIFNDKHQLTITDLTSSNGVAHIIEESLIPFSVMTFRELLQNKQYAENLKSTEFLKLLAECDLKMEPGEKYAVVLPQDSSMKWWSTYLPFQDEYKRFQTDKEYRCRVARYHIVKSDNRLNNIGNFASHTLGHRTINPNEALYETTYFKKTSYGSQLNFHYSPVNNLESYELDDVTIYVTPRINVPPELNITDILANRADTTIAKNQTERAKMDEKYFRKNAPRNLYLVTTDNGWKDPRATPTTINPYKPELNMYTDKNLENYLLLNHIPLYLWGGDIGYFEKNTVHKFMSSAGIELIFWMDNNAVMRIGYEGLPRDQWPKVIHWNLHARDGIIWVLDGLLKCPEKLCPLLAEDVDYYDVYVMACQTSNLPGEKDAVGQFESRPLDIASRHPNLCTVVLQTSETTVTLIET</sequence>
<feature type="domain" description="FAS1" evidence="2">
    <location>
        <begin position="261"/>
        <end position="398"/>
    </location>
</feature>
<dbReference type="EMBL" id="JALJAT010000003">
    <property type="protein sequence ID" value="KAK4471511.1"/>
    <property type="molecule type" value="Genomic_DNA"/>
</dbReference>
<evidence type="ECO:0000313" key="4">
    <source>
        <dbReference type="Proteomes" id="UP001292079"/>
    </source>
</evidence>
<keyword evidence="4" id="KW-1185">Reference proteome</keyword>
<feature type="transmembrane region" description="Helical" evidence="1">
    <location>
        <begin position="21"/>
        <end position="40"/>
    </location>
</feature>
<accession>A0AAE1ZCI2</accession>
<gene>
    <name evidence="3" type="ORF">MN116_004932</name>
</gene>
<dbReference type="GO" id="GO:0007155">
    <property type="term" value="P:cell adhesion"/>
    <property type="evidence" value="ECO:0007669"/>
    <property type="project" value="TreeGrafter"/>
</dbReference>
<dbReference type="GO" id="GO:0030198">
    <property type="term" value="P:extracellular matrix organization"/>
    <property type="evidence" value="ECO:0007669"/>
    <property type="project" value="TreeGrafter"/>
</dbReference>
<protein>
    <recommendedName>
        <fullName evidence="2">FAS1 domain-containing protein</fullName>
    </recommendedName>
</protein>
<comment type="caution">
    <text evidence="3">The sequence shown here is derived from an EMBL/GenBank/DDBJ whole genome shotgun (WGS) entry which is preliminary data.</text>
</comment>
<dbReference type="PANTHER" id="PTHR10900:SF114">
    <property type="entry name" value="FAS1 DOMAIN-CONTAINING PROTEIN"/>
    <property type="match status" value="1"/>
</dbReference>
<evidence type="ECO:0000259" key="2">
    <source>
        <dbReference type="PROSITE" id="PS50213"/>
    </source>
</evidence>
<dbReference type="Proteomes" id="UP001292079">
    <property type="component" value="Unassembled WGS sequence"/>
</dbReference>
<organism evidence="3 4">
    <name type="scientific">Schistosoma mekongi</name>
    <name type="common">Parasitic worm</name>
    <dbReference type="NCBI Taxonomy" id="38744"/>
    <lineage>
        <taxon>Eukaryota</taxon>
        <taxon>Metazoa</taxon>
        <taxon>Spiralia</taxon>
        <taxon>Lophotrochozoa</taxon>
        <taxon>Platyhelminthes</taxon>
        <taxon>Trematoda</taxon>
        <taxon>Digenea</taxon>
        <taxon>Strigeidida</taxon>
        <taxon>Schistosomatoidea</taxon>
        <taxon>Schistosomatidae</taxon>
        <taxon>Schistosoma</taxon>
    </lineage>
</organism>
<keyword evidence="1" id="KW-0472">Membrane</keyword>
<dbReference type="Pfam" id="PF02469">
    <property type="entry name" value="Fasciclin"/>
    <property type="match status" value="2"/>
</dbReference>
<proteinExistence type="predicted"/>
<dbReference type="GO" id="GO:0005615">
    <property type="term" value="C:extracellular space"/>
    <property type="evidence" value="ECO:0007669"/>
    <property type="project" value="TreeGrafter"/>
</dbReference>
<dbReference type="GO" id="GO:0031012">
    <property type="term" value="C:extracellular matrix"/>
    <property type="evidence" value="ECO:0007669"/>
    <property type="project" value="TreeGrafter"/>
</dbReference>
<dbReference type="Gene3D" id="2.30.180.10">
    <property type="entry name" value="FAS1 domain"/>
    <property type="match status" value="2"/>
</dbReference>
<dbReference type="AlphaFoldDB" id="A0AAE1ZCI2"/>
<reference evidence="3" key="2">
    <citation type="journal article" date="2023" name="Infect Dis Poverty">
        <title>Chromosome-scale genome of the human blood fluke Schistosoma mekongi and its implications for public health.</title>
        <authorList>
            <person name="Zhou M."/>
            <person name="Xu L."/>
            <person name="Xu D."/>
            <person name="Chen W."/>
            <person name="Khan J."/>
            <person name="Hu Y."/>
            <person name="Huang H."/>
            <person name="Wei H."/>
            <person name="Zhang Y."/>
            <person name="Chusongsang P."/>
            <person name="Tanasarnprasert K."/>
            <person name="Hu X."/>
            <person name="Limpanont Y."/>
            <person name="Lv Z."/>
        </authorList>
    </citation>
    <scope>NUCLEOTIDE SEQUENCE</scope>
    <source>
        <strain evidence="3">LV_2022a</strain>
    </source>
</reference>
<feature type="domain" description="FAS1" evidence="2">
    <location>
        <begin position="134"/>
        <end position="253"/>
    </location>
</feature>
<dbReference type="PROSITE" id="PS50213">
    <property type="entry name" value="FAS1"/>
    <property type="match status" value="2"/>
</dbReference>
<dbReference type="InterPro" id="IPR036378">
    <property type="entry name" value="FAS1_dom_sf"/>
</dbReference>
<dbReference type="SMART" id="SM00554">
    <property type="entry name" value="FAS1"/>
    <property type="match status" value="2"/>
</dbReference>
<evidence type="ECO:0000256" key="1">
    <source>
        <dbReference type="SAM" id="Phobius"/>
    </source>
</evidence>
<name>A0AAE1ZCI2_SCHME</name>
<dbReference type="InterPro" id="IPR000782">
    <property type="entry name" value="FAS1_domain"/>
</dbReference>
<evidence type="ECO:0000313" key="3">
    <source>
        <dbReference type="EMBL" id="KAK4471511.1"/>
    </source>
</evidence>